<dbReference type="RefSeq" id="WP_160628488.1">
    <property type="nucleotide sequence ID" value="NZ_CP047593.1"/>
</dbReference>
<organism evidence="1 2">
    <name type="scientific">Tichowtungia aerotolerans</name>
    <dbReference type="NCBI Taxonomy" id="2697043"/>
    <lineage>
        <taxon>Bacteria</taxon>
        <taxon>Pseudomonadati</taxon>
        <taxon>Kiritimatiellota</taxon>
        <taxon>Tichowtungiia</taxon>
        <taxon>Tichowtungiales</taxon>
        <taxon>Tichowtungiaceae</taxon>
        <taxon>Tichowtungia</taxon>
    </lineage>
</organism>
<name>A0A6P1MCH6_9BACT</name>
<evidence type="ECO:0000313" key="2">
    <source>
        <dbReference type="Proteomes" id="UP000464954"/>
    </source>
</evidence>
<sequence>MPVFSEAGSAVWFLRTHSLQGESVLLRRKKWFQVPLSFFGIPFAYGAGWKKEQVMHFHLIDKLRKVFRRRYEASRLHQNRITPIPRLFPTIVRILRERNKSARWLNRKDGKSGFEAMEDGL</sequence>
<proteinExistence type="predicted"/>
<gene>
    <name evidence="1" type="ORF">GT409_07530</name>
</gene>
<evidence type="ECO:0000313" key="1">
    <source>
        <dbReference type="EMBL" id="QHI69306.1"/>
    </source>
</evidence>
<dbReference type="Proteomes" id="UP000464954">
    <property type="component" value="Chromosome"/>
</dbReference>
<dbReference type="KEGG" id="taer:GT409_07530"/>
<accession>A0A6P1MCH6</accession>
<reference evidence="1 2" key="1">
    <citation type="submission" date="2020-01" db="EMBL/GenBank/DDBJ databases">
        <title>Ponticoccus aerotolerans gen. nov., sp. nov., an anaerobic bacterium and proposal of Ponticoccusceae fam. nov., Ponticoccusles ord. nov. and Ponticoccuse classis nov. in the phylum Kiritimatiellaeota.</title>
        <authorList>
            <person name="Zhou L.Y."/>
            <person name="Du Z.J."/>
        </authorList>
    </citation>
    <scope>NUCLEOTIDE SEQUENCE [LARGE SCALE GENOMIC DNA]</scope>
    <source>
        <strain evidence="1 2">S-5007</strain>
    </source>
</reference>
<dbReference type="EMBL" id="CP047593">
    <property type="protein sequence ID" value="QHI69306.1"/>
    <property type="molecule type" value="Genomic_DNA"/>
</dbReference>
<dbReference type="AlphaFoldDB" id="A0A6P1MCH6"/>
<protein>
    <submittedName>
        <fullName evidence="1">Uncharacterized protein</fullName>
    </submittedName>
</protein>
<keyword evidence="2" id="KW-1185">Reference proteome</keyword>